<dbReference type="Gene3D" id="2.180.10.10">
    <property type="entry name" value="RHS repeat-associated core"/>
    <property type="match status" value="1"/>
</dbReference>
<dbReference type="Proteomes" id="UP000321245">
    <property type="component" value="Unassembled WGS sequence"/>
</dbReference>
<keyword evidence="2" id="KW-0812">Transmembrane</keyword>
<dbReference type="GeneID" id="84651785"/>
<dbReference type="PANTHER" id="PTHR32305">
    <property type="match status" value="1"/>
</dbReference>
<evidence type="ECO:0000259" key="3">
    <source>
        <dbReference type="Pfam" id="PF25023"/>
    </source>
</evidence>
<evidence type="ECO:0000313" key="4">
    <source>
        <dbReference type="EMBL" id="GEM52401.1"/>
    </source>
</evidence>
<dbReference type="STRING" id="1218108.GCA_000382425_01698"/>
<feature type="domain" description="Teneurin-like YD-shell" evidence="3">
    <location>
        <begin position="56"/>
        <end position="174"/>
    </location>
</feature>
<reference evidence="4 5" key="1">
    <citation type="submission" date="2019-07" db="EMBL/GenBank/DDBJ databases">
        <title>Whole genome shotgun sequence of Empedobacter brevis NBRC 14943.</title>
        <authorList>
            <person name="Hosoyama A."/>
            <person name="Uohara A."/>
            <person name="Ohji S."/>
            <person name="Ichikawa N."/>
        </authorList>
    </citation>
    <scope>NUCLEOTIDE SEQUENCE [LARGE SCALE GENOMIC DNA]</scope>
    <source>
        <strain evidence="4 5">NBRC 14943</strain>
    </source>
</reference>
<evidence type="ECO:0000256" key="2">
    <source>
        <dbReference type="SAM" id="Phobius"/>
    </source>
</evidence>
<organism evidence="4 5">
    <name type="scientific">Empedobacter brevis NBRC 14943 = ATCC 43319</name>
    <dbReference type="NCBI Taxonomy" id="1218108"/>
    <lineage>
        <taxon>Bacteria</taxon>
        <taxon>Pseudomonadati</taxon>
        <taxon>Bacteroidota</taxon>
        <taxon>Flavobacteriia</taxon>
        <taxon>Flavobacteriales</taxon>
        <taxon>Weeksellaceae</taxon>
        <taxon>Empedobacter</taxon>
    </lineage>
</organism>
<evidence type="ECO:0000256" key="1">
    <source>
        <dbReference type="ARBA" id="ARBA00022737"/>
    </source>
</evidence>
<keyword evidence="5" id="KW-1185">Reference proteome</keyword>
<dbReference type="PANTHER" id="PTHR32305:SF15">
    <property type="entry name" value="PROTEIN RHSA-RELATED"/>
    <property type="match status" value="1"/>
</dbReference>
<gene>
    <name evidence="4" type="ORF">EB1_21910</name>
</gene>
<dbReference type="Pfam" id="PF25023">
    <property type="entry name" value="TEN_YD-shell"/>
    <property type="match status" value="1"/>
</dbReference>
<evidence type="ECO:0000313" key="5">
    <source>
        <dbReference type="Proteomes" id="UP000321245"/>
    </source>
</evidence>
<keyword evidence="2" id="KW-0472">Membrane</keyword>
<keyword evidence="1" id="KW-0677">Repeat</keyword>
<dbReference type="InterPro" id="IPR022385">
    <property type="entry name" value="Rhs_assc_core"/>
</dbReference>
<comment type="caution">
    <text evidence="4">The sequence shown here is derived from an EMBL/GenBank/DDBJ whole genome shotgun (WGS) entry which is preliminary data.</text>
</comment>
<feature type="transmembrane region" description="Helical" evidence="2">
    <location>
        <begin position="187"/>
        <end position="210"/>
    </location>
</feature>
<name>A0A511NJK5_9FLAO</name>
<dbReference type="AlphaFoldDB" id="A0A511NJK5"/>
<dbReference type="InterPro" id="IPR050708">
    <property type="entry name" value="T6SS_VgrG/RHS"/>
</dbReference>
<feature type="transmembrane region" description="Helical" evidence="2">
    <location>
        <begin position="222"/>
        <end position="244"/>
    </location>
</feature>
<dbReference type="EMBL" id="BJXC01000015">
    <property type="protein sequence ID" value="GEM52401.1"/>
    <property type="molecule type" value="Genomic_DNA"/>
</dbReference>
<accession>A0A511NJK5</accession>
<keyword evidence="2" id="KW-1133">Transmembrane helix</keyword>
<protein>
    <recommendedName>
        <fullName evidence="3">Teneurin-like YD-shell domain-containing protein</fullName>
    </recommendedName>
</protein>
<dbReference type="RefSeq" id="WP_051094538.1">
    <property type="nucleotide sequence ID" value="NZ_BJXC01000015.1"/>
</dbReference>
<proteinExistence type="predicted"/>
<dbReference type="NCBIfam" id="TIGR03696">
    <property type="entry name" value="Rhs_assc_core"/>
    <property type="match status" value="1"/>
</dbReference>
<dbReference type="OrthoDB" id="1253105at2"/>
<sequence>MKQDVLANKTTEKYYSQDGTIEITVDQNGNAKIINYISSPYDTPFFYVTETNLNSSISRSKEGFHYLARDFQGSIMAIYDENANVIERRLFDPWGNIVKVQDVNGNVTEGENAKLVFLDRGYTGHEHFTEVGIIHMNGRIYDPMLKQFLSPDNFIQDPENSQNYNRYGYAWNNPLLYTDPSGEVFQIGFGLAVGIGAAIGALTYTIQAIMSGTFDFRDFAKGIFIGAVSGAVSFGVGEIATALFNGICQVTATLTANQIGYIVGAAQMVMHGVSQGVIQGVSGGANFGQTFISAMISSAVSGAIQGAGNIAGLKDGAFRTILFGTVSGGISAELTGGNFWQGAATGLIVSGLNHAAHELNRYNLLKKLDPYKPTLVEELARAAMPRAAKLTYDAITTGQARHMYGPDAVSIGIGAEGGAVMGFEGSTGYIALLRGQDSGMKMYLDGGTGAIIPSISITANITQYFYSRLVKKLSFDTFRGDRWSLGVSLDVGASIGVGYSNSIDGFKKYTHAYSSSVGTGLSIMALGLIATYGSTWINPLICIKKSMNNLYTKSGGLIIGSIRMSSLLAQINIYEDKLIINYLFFLKIILLKKDIIDIIPSNDFFEKGIKILHKNPKYDSKIIFRVSNPDKLIEEIKKTGFIKSND</sequence>
<dbReference type="InterPro" id="IPR056823">
    <property type="entry name" value="TEN-like_YD-shell"/>
</dbReference>